<dbReference type="Pfam" id="PF13673">
    <property type="entry name" value="Acetyltransf_10"/>
    <property type="match status" value="1"/>
</dbReference>
<gene>
    <name evidence="2" type="ORF">BkAM31D_14180</name>
</gene>
<dbReference type="RefSeq" id="WP_066149933.1">
    <property type="nucleotide sequence ID" value="NZ_CP020814.1"/>
</dbReference>
<dbReference type="CDD" id="cd04301">
    <property type="entry name" value="NAT_SF"/>
    <property type="match status" value="1"/>
</dbReference>
<dbReference type="GO" id="GO:0016747">
    <property type="term" value="F:acyltransferase activity, transferring groups other than amino-acyl groups"/>
    <property type="evidence" value="ECO:0007669"/>
    <property type="project" value="InterPro"/>
</dbReference>
<evidence type="ECO:0000259" key="1">
    <source>
        <dbReference type="PROSITE" id="PS51186"/>
    </source>
</evidence>
<dbReference type="AlphaFoldDB" id="A0A1X9MBS5"/>
<evidence type="ECO:0000313" key="2">
    <source>
        <dbReference type="EMBL" id="ARK30895.1"/>
    </source>
</evidence>
<accession>A0A1X9MBS5</accession>
<reference evidence="2 3" key="1">
    <citation type="submission" date="2017-04" db="EMBL/GenBank/DDBJ databases">
        <title>Bacillus krulwichiae AM31D Genome sequencing and assembly.</title>
        <authorList>
            <person name="Krulwich T.A."/>
            <person name="Anastor L."/>
            <person name="Ehrlich R."/>
            <person name="Ehrlich G.D."/>
            <person name="Janto B."/>
        </authorList>
    </citation>
    <scope>NUCLEOTIDE SEQUENCE [LARGE SCALE GENOMIC DNA]</scope>
    <source>
        <strain evidence="2 3">AM31D</strain>
    </source>
</reference>
<dbReference type="STRING" id="199441.BkAM31D_14180"/>
<dbReference type="Proteomes" id="UP000193006">
    <property type="component" value="Chromosome"/>
</dbReference>
<dbReference type="SUPFAM" id="SSF55729">
    <property type="entry name" value="Acyl-CoA N-acyltransferases (Nat)"/>
    <property type="match status" value="1"/>
</dbReference>
<feature type="domain" description="N-acetyltransferase" evidence="1">
    <location>
        <begin position="2"/>
        <end position="131"/>
    </location>
</feature>
<dbReference type="InterPro" id="IPR000182">
    <property type="entry name" value="GNAT_dom"/>
</dbReference>
<proteinExistence type="predicted"/>
<dbReference type="InterPro" id="IPR053144">
    <property type="entry name" value="Acetyltransferase_Butenolide"/>
</dbReference>
<sequence>MVTYKVNERITAEQMADLFKDSGIKRPIDDLPRLEKMIDQADLLITAWENDELIGLARSLTDFSYCCYLSDLAVRFNYQKQGVGKTLFEQTHIAIGEQCNLVLLSAPDAIDYYPKIGMDQANNAFLIKRSQ</sequence>
<keyword evidence="3" id="KW-1185">Reference proteome</keyword>
<organism evidence="2 3">
    <name type="scientific">Halalkalibacter krulwichiae</name>
    <dbReference type="NCBI Taxonomy" id="199441"/>
    <lineage>
        <taxon>Bacteria</taxon>
        <taxon>Bacillati</taxon>
        <taxon>Bacillota</taxon>
        <taxon>Bacilli</taxon>
        <taxon>Bacillales</taxon>
        <taxon>Bacillaceae</taxon>
        <taxon>Halalkalibacter</taxon>
    </lineage>
</organism>
<dbReference type="KEGG" id="bkw:BkAM31D_14180"/>
<dbReference type="Gene3D" id="3.40.630.30">
    <property type="match status" value="1"/>
</dbReference>
<dbReference type="EMBL" id="CP020814">
    <property type="protein sequence ID" value="ARK30895.1"/>
    <property type="molecule type" value="Genomic_DNA"/>
</dbReference>
<dbReference type="InterPro" id="IPR016181">
    <property type="entry name" value="Acyl_CoA_acyltransferase"/>
</dbReference>
<dbReference type="PANTHER" id="PTHR43233">
    <property type="entry name" value="FAMILY N-ACETYLTRANSFERASE, PUTATIVE (AFU_ORTHOLOGUE AFUA_6G03350)-RELATED"/>
    <property type="match status" value="1"/>
</dbReference>
<protein>
    <recommendedName>
        <fullName evidence="1">N-acetyltransferase domain-containing protein</fullName>
    </recommendedName>
</protein>
<dbReference type="PROSITE" id="PS51186">
    <property type="entry name" value="GNAT"/>
    <property type="match status" value="1"/>
</dbReference>
<name>A0A1X9MBS5_9BACI</name>
<dbReference type="PANTHER" id="PTHR43233:SF1">
    <property type="entry name" value="FAMILY N-ACETYLTRANSFERASE, PUTATIVE (AFU_ORTHOLOGUE AFUA_6G03350)-RELATED"/>
    <property type="match status" value="1"/>
</dbReference>
<evidence type="ECO:0000313" key="3">
    <source>
        <dbReference type="Proteomes" id="UP000193006"/>
    </source>
</evidence>